<name>G0U5W8_TRYVY</name>
<organism evidence="1">
    <name type="scientific">Trypanosoma vivax (strain Y486)</name>
    <dbReference type="NCBI Taxonomy" id="1055687"/>
    <lineage>
        <taxon>Eukaryota</taxon>
        <taxon>Discoba</taxon>
        <taxon>Euglenozoa</taxon>
        <taxon>Kinetoplastea</taxon>
        <taxon>Metakinetoplastina</taxon>
        <taxon>Trypanosomatida</taxon>
        <taxon>Trypanosomatidae</taxon>
        <taxon>Trypanosoma</taxon>
        <taxon>Duttonella</taxon>
    </lineage>
</organism>
<sequence>MLTPPHDKPSRLVVLLFFSLTIALLPSHRTLSPSLWHISKANAQRQGSAFAAVFLSHPLYYYHRLTPFPHITQTSYVFSSTLYFSLSLNRNPISTILRRT</sequence>
<protein>
    <submittedName>
        <fullName evidence="1">Uncharacterized protein</fullName>
    </submittedName>
</protein>
<dbReference type="AlphaFoldDB" id="G0U5W8"/>
<evidence type="ECO:0000313" key="1">
    <source>
        <dbReference type="EMBL" id="CCC51269.1"/>
    </source>
</evidence>
<reference evidence="1" key="1">
    <citation type="journal article" date="2012" name="Proc. Natl. Acad. Sci. U.S.A.">
        <title>Antigenic diversity is generated by distinct evolutionary mechanisms in African trypanosome species.</title>
        <authorList>
            <person name="Jackson A.P."/>
            <person name="Berry A."/>
            <person name="Aslett M."/>
            <person name="Allison H.C."/>
            <person name="Burton P."/>
            <person name="Vavrova-Anderson J."/>
            <person name="Brown R."/>
            <person name="Browne H."/>
            <person name="Corton N."/>
            <person name="Hauser H."/>
            <person name="Gamble J."/>
            <person name="Gilderthorp R."/>
            <person name="Marcello L."/>
            <person name="McQuillan J."/>
            <person name="Otto T.D."/>
            <person name="Quail M.A."/>
            <person name="Sanders M.J."/>
            <person name="van Tonder A."/>
            <person name="Ginger M.L."/>
            <person name="Field M.C."/>
            <person name="Barry J.D."/>
            <person name="Hertz-Fowler C."/>
            <person name="Berriman M."/>
        </authorList>
    </citation>
    <scope>NUCLEOTIDE SEQUENCE</scope>
    <source>
        <strain evidence="1">Y486</strain>
    </source>
</reference>
<proteinExistence type="predicted"/>
<accession>G0U5W8</accession>
<dbReference type="EMBL" id="HE573026">
    <property type="protein sequence ID" value="CCC51269.1"/>
    <property type="molecule type" value="Genomic_DNA"/>
</dbReference>
<gene>
    <name evidence="1" type="ORF">TVY486_1003220</name>
</gene>
<dbReference type="VEuPathDB" id="TriTrypDB:TvY486_1003220"/>